<keyword evidence="1" id="KW-0732">Signal</keyword>
<evidence type="ECO:0000313" key="3">
    <source>
        <dbReference type="Proteomes" id="UP001201812"/>
    </source>
</evidence>
<sequence>MLRMKYSIFMASLTLFCALAAVVCEVENDGLCDRKKVRTVAEAECRKYDPQKKNITGLNTPEACRMFLQSMQCWREVDAMMCGAEHATKEMINLGKRFALEKVAESIEECRLILDFFRVGGAVEKITPFSILTKNLTEDKWLRILKVYALSALEQKMTKGENRAMVLQLFEHVKEYENDIKHGRLEYRELPLMPAFEAKENEQVVLADNPFYSQNCTLSDILYMPVVRVPPISLPRIKQFSEVNMTSSGRQKLIKLLRALAFEYGGGLGQRVQLVPLVLSGRLTNGTVTPRDSHIPQPKMEFDLNVGVGVVLPEEGGYRALGTVILHLKSKGLVPGMTHSDYFNDF</sequence>
<feature type="signal peptide" evidence="1">
    <location>
        <begin position="1"/>
        <end position="20"/>
    </location>
</feature>
<protein>
    <submittedName>
        <fullName evidence="2">Uncharacterized protein</fullName>
    </submittedName>
</protein>
<keyword evidence="3" id="KW-1185">Reference proteome</keyword>
<accession>A0AAD4R1K8</accession>
<comment type="caution">
    <text evidence="2">The sequence shown here is derived from an EMBL/GenBank/DDBJ whole genome shotgun (WGS) entry which is preliminary data.</text>
</comment>
<evidence type="ECO:0000256" key="1">
    <source>
        <dbReference type="SAM" id="SignalP"/>
    </source>
</evidence>
<proteinExistence type="predicted"/>
<dbReference type="EMBL" id="JAKKPZ010000074">
    <property type="protein sequence ID" value="KAI1703952.1"/>
    <property type="molecule type" value="Genomic_DNA"/>
</dbReference>
<gene>
    <name evidence="2" type="ORF">DdX_14567</name>
</gene>
<reference evidence="2" key="1">
    <citation type="submission" date="2022-01" db="EMBL/GenBank/DDBJ databases">
        <title>Genome Sequence Resource for Two Populations of Ditylenchus destructor, the Migratory Endoparasitic Phytonematode.</title>
        <authorList>
            <person name="Zhang H."/>
            <person name="Lin R."/>
            <person name="Xie B."/>
        </authorList>
    </citation>
    <scope>NUCLEOTIDE SEQUENCE</scope>
    <source>
        <strain evidence="2">BazhouSP</strain>
    </source>
</reference>
<organism evidence="2 3">
    <name type="scientific">Ditylenchus destructor</name>
    <dbReference type="NCBI Taxonomy" id="166010"/>
    <lineage>
        <taxon>Eukaryota</taxon>
        <taxon>Metazoa</taxon>
        <taxon>Ecdysozoa</taxon>
        <taxon>Nematoda</taxon>
        <taxon>Chromadorea</taxon>
        <taxon>Rhabditida</taxon>
        <taxon>Tylenchina</taxon>
        <taxon>Tylenchomorpha</taxon>
        <taxon>Sphaerularioidea</taxon>
        <taxon>Anguinidae</taxon>
        <taxon>Anguininae</taxon>
        <taxon>Ditylenchus</taxon>
    </lineage>
</organism>
<feature type="chain" id="PRO_5042152236" evidence="1">
    <location>
        <begin position="21"/>
        <end position="346"/>
    </location>
</feature>
<name>A0AAD4R1K8_9BILA</name>
<dbReference type="AlphaFoldDB" id="A0AAD4R1K8"/>
<evidence type="ECO:0000313" key="2">
    <source>
        <dbReference type="EMBL" id="KAI1703952.1"/>
    </source>
</evidence>
<dbReference type="Proteomes" id="UP001201812">
    <property type="component" value="Unassembled WGS sequence"/>
</dbReference>